<dbReference type="Pfam" id="PF25482">
    <property type="entry name" value="DUF7905"/>
    <property type="match status" value="1"/>
</dbReference>
<gene>
    <name evidence="3" type="ORF">RirG_039550</name>
</gene>
<evidence type="ECO:0000313" key="4">
    <source>
        <dbReference type="Proteomes" id="UP000022910"/>
    </source>
</evidence>
<dbReference type="HOGENOM" id="CLU_024524_0_0_1"/>
<dbReference type="InterPro" id="IPR057227">
    <property type="entry name" value="DUF7905"/>
</dbReference>
<organism evidence="3 4">
    <name type="scientific">Rhizophagus irregularis (strain DAOM 197198w)</name>
    <name type="common">Glomus intraradices</name>
    <dbReference type="NCBI Taxonomy" id="1432141"/>
    <lineage>
        <taxon>Eukaryota</taxon>
        <taxon>Fungi</taxon>
        <taxon>Fungi incertae sedis</taxon>
        <taxon>Mucoromycota</taxon>
        <taxon>Glomeromycotina</taxon>
        <taxon>Glomeromycetes</taxon>
        <taxon>Glomerales</taxon>
        <taxon>Glomeraceae</taxon>
        <taxon>Rhizophagus</taxon>
    </lineage>
</organism>
<feature type="coiled-coil region" evidence="1">
    <location>
        <begin position="178"/>
        <end position="205"/>
    </location>
</feature>
<evidence type="ECO:0000259" key="2">
    <source>
        <dbReference type="Pfam" id="PF25482"/>
    </source>
</evidence>
<proteinExistence type="predicted"/>
<dbReference type="STRING" id="1432141.A0A015K854"/>
<evidence type="ECO:0000256" key="1">
    <source>
        <dbReference type="SAM" id="Coils"/>
    </source>
</evidence>
<dbReference type="OrthoDB" id="10265971at2759"/>
<dbReference type="EMBL" id="JEMT01012376">
    <property type="protein sequence ID" value="EXX75700.1"/>
    <property type="molecule type" value="Genomic_DNA"/>
</dbReference>
<protein>
    <recommendedName>
        <fullName evidence="2">DUF7905 domain-containing protein</fullName>
    </recommendedName>
</protein>
<evidence type="ECO:0000313" key="3">
    <source>
        <dbReference type="EMBL" id="EXX75700.1"/>
    </source>
</evidence>
<keyword evidence="4" id="KW-1185">Reference proteome</keyword>
<sequence length="588" mass="68679">MENTEEISYSIITFWAYSEEEINSIEGECRKLEDAHGVKVEYIREKKLFDIKGTDYDELNKTRDHIFELLKSKSEKQSYAVPRYKKKEPKFEKSAPGKPPPMKETVPLMIEKKEEEIPVGLVGLYRFNPQIRIPAELDGLFGTNQWRPFTHVDYWRDICKSCNVNGEISYDDRRIEFIQGKRKDVEKAKRKLRQIENNYLRETFNHKRVPLVHFSNVHAHFKVGFRLPNNHPYFKDAAMDYFNDVCILSHHINEPNSKSLENSERLALDKKIKGYNLARMSDVLTKGLEYVRVHQGEVRFYGSLGKSMFSKTDEVKGKLWNFNDLESIISKYDIKSRFDEDVTHDNSTYKRFDSFFSPDKKKDYTEYFEIKADARNSPNDEFSEVYMRVNRANASLVKVGSEWEPLVNIDWTMLNLKSDIAINLATRRAIRHDVEPFTTFSKRISVNPNEVSTIAYENVDKKIKSKRGTAFDTLVRYLEVKSIDFKKSTTKKVSETFTYQLTRVERLKVSEKPKTNKGLGEATGDDRDVYYTIEVFSEKHNEAFEQNITLESGDVVNWTVDTILGKEPTYSTLCEFVRTLLSAIQTEL</sequence>
<dbReference type="Proteomes" id="UP000022910">
    <property type="component" value="Unassembled WGS sequence"/>
</dbReference>
<reference evidence="3 4" key="1">
    <citation type="submission" date="2014-02" db="EMBL/GenBank/DDBJ databases">
        <title>Single nucleus genome sequencing reveals high similarity among nuclei of an endomycorrhizal fungus.</title>
        <authorList>
            <person name="Lin K."/>
            <person name="Geurts R."/>
            <person name="Zhang Z."/>
            <person name="Limpens E."/>
            <person name="Saunders D.G."/>
            <person name="Mu D."/>
            <person name="Pang E."/>
            <person name="Cao H."/>
            <person name="Cha H."/>
            <person name="Lin T."/>
            <person name="Zhou Q."/>
            <person name="Shang Y."/>
            <person name="Li Y."/>
            <person name="Ivanov S."/>
            <person name="Sharma T."/>
            <person name="Velzen R.V."/>
            <person name="Ruijter N.D."/>
            <person name="Aanen D.K."/>
            <person name="Win J."/>
            <person name="Kamoun S."/>
            <person name="Bisseling T."/>
            <person name="Huang S."/>
        </authorList>
    </citation>
    <scope>NUCLEOTIDE SEQUENCE [LARGE SCALE GENOMIC DNA]</scope>
    <source>
        <strain evidence="4">DAOM197198w</strain>
    </source>
</reference>
<dbReference type="AlphaFoldDB" id="A0A015K854"/>
<comment type="caution">
    <text evidence="3">The sequence shown here is derived from an EMBL/GenBank/DDBJ whole genome shotgun (WGS) entry which is preliminary data.</text>
</comment>
<feature type="domain" description="DUF7905" evidence="2">
    <location>
        <begin position="270"/>
        <end position="565"/>
    </location>
</feature>
<keyword evidence="1" id="KW-0175">Coiled coil</keyword>
<name>A0A015K854_RHIIW</name>
<accession>A0A015K854</accession>